<keyword evidence="1" id="KW-0812">Transmembrane</keyword>
<evidence type="ECO:0000313" key="2">
    <source>
        <dbReference type="Proteomes" id="UP001652623"/>
    </source>
</evidence>
<keyword evidence="1" id="KW-1133">Transmembrane helix</keyword>
<accession>A0ABM4A7R9</accession>
<evidence type="ECO:0000256" key="1">
    <source>
        <dbReference type="SAM" id="Phobius"/>
    </source>
</evidence>
<dbReference type="PANTHER" id="PTHR36703">
    <property type="entry name" value="TRIACYLGLYCEROL LIPASE-LIKE PROTEIN"/>
    <property type="match status" value="1"/>
</dbReference>
<organism evidence="2 3">
    <name type="scientific">Ziziphus jujuba</name>
    <name type="common">Chinese jujube</name>
    <name type="synonym">Ziziphus sativa</name>
    <dbReference type="NCBI Taxonomy" id="326968"/>
    <lineage>
        <taxon>Eukaryota</taxon>
        <taxon>Viridiplantae</taxon>
        <taxon>Streptophyta</taxon>
        <taxon>Embryophyta</taxon>
        <taxon>Tracheophyta</taxon>
        <taxon>Spermatophyta</taxon>
        <taxon>Magnoliopsida</taxon>
        <taxon>eudicotyledons</taxon>
        <taxon>Gunneridae</taxon>
        <taxon>Pentapetalae</taxon>
        <taxon>rosids</taxon>
        <taxon>fabids</taxon>
        <taxon>Rosales</taxon>
        <taxon>Rhamnaceae</taxon>
        <taxon>Paliureae</taxon>
        <taxon>Ziziphus</taxon>
    </lineage>
</organism>
<dbReference type="GeneID" id="132799295"/>
<dbReference type="Proteomes" id="UP001652623">
    <property type="component" value="Chromosome 4"/>
</dbReference>
<keyword evidence="2" id="KW-1185">Reference proteome</keyword>
<reference evidence="3" key="1">
    <citation type="submission" date="2025-08" db="UniProtKB">
        <authorList>
            <consortium name="RefSeq"/>
        </authorList>
    </citation>
    <scope>IDENTIFICATION</scope>
    <source>
        <tissue evidence="3">Seedling</tissue>
    </source>
</reference>
<dbReference type="RefSeq" id="XP_060672776.1">
    <property type="nucleotide sequence ID" value="XM_060816793.1"/>
</dbReference>
<sequence length="97" mass="11063">MGYSLRHLHETRVDQRLESIEKAMRKNHGIEHSEIKNIVDSGSLSLPAFIATAGTTLIIGYGLGWRGGRLYAHRQIRREQTKFMGQIKQKVGKYLGR</sequence>
<evidence type="ECO:0000313" key="3">
    <source>
        <dbReference type="RefSeq" id="XP_060672776.1"/>
    </source>
</evidence>
<dbReference type="PANTHER" id="PTHR36703:SF1">
    <property type="entry name" value="TRIACYLGLYCEROL LIPASE-LIKE PROTEIN"/>
    <property type="match status" value="1"/>
</dbReference>
<keyword evidence="1" id="KW-0472">Membrane</keyword>
<proteinExistence type="predicted"/>
<feature type="transmembrane region" description="Helical" evidence="1">
    <location>
        <begin position="44"/>
        <end position="64"/>
    </location>
</feature>
<gene>
    <name evidence="3" type="primary">LOC132799295</name>
</gene>
<protein>
    <submittedName>
        <fullName evidence="3">Uncharacterized protein LOC132799295</fullName>
    </submittedName>
</protein>
<name>A0ABM4A7R9_ZIZJJ</name>